<feature type="domain" description="Alpha-2-macroglobulin bait region" evidence="4">
    <location>
        <begin position="1034"/>
        <end position="1180"/>
    </location>
</feature>
<sequence>MRERRDKTRVAMATVLAAMLLAGCSSKTTTGDGPVEGQLADAQTLGVPNGMLGEDQGVEMVKAVRGEELSEEAIAALLDRMEPLEARTDDKVEFRRRSDTMPPAVPGEEVKEGWPPDLTRVSAEAPRAGTLEVQAYRPQGAVEGPIQLSVSFSRPMVAVGQVGQAPAPPISLSPAPQGRWRWLGTRTAVYEVSEAWPRATAYEVEVAREATSIDGSALAQAVRFGFETAPAKVSQVYPVAHQVQSADAPVHVVFNQPVKPEVITQISVRADRAEVAMEEVRGEDAQALRAKVSPALVEAGAQGRVVTLVPVTPYPDSAKVEVKVAAPIPAVEGPILGQEGAEQTFNVRGPFRLQNVDCYGESPCLPQNSLRVAFTNPISENAELGEAIAVMPPVANLQVHAHGTNATLQGDFLPNTTYQVVVSEELQDRFGQPLKGERSGSVAIGPYRPFVAGPAGAMVVLPADRGAELPIMVGGLSSLRARVYQVSPGDWEGFRQLSQEETHRPPGRLVHEQMMSLEGDDAGERHQVGVELAAALNASGQGHVVVVIDEPSPWPWTSGHNRKPRWNYWVQVTDLSLDLSSDRRTLEGRVTSMRTGKALDGLEVFIGDRALVPGPVNETFSAAVPTGADAQKPLVVRRGEDQVMMLPGGHVSPWGRPQWPTISQPETEQVHWFVIDDRGMYKPGEEVTIRGWVRAREPGPHGELKRVESLNSLSFVAREPRGNEIKSGRVSVDRFGGFELRFEVPEGANLGWGRVELSSGSRVATSHGFQIQEFRRPEYEVSARALGEPHIAGEELSFEVEAAYYAGGGLGGAPVRWVMMDQPADYAPPGHEGWSFGDWRPYWGFYRGYPGMGRGEGRREAMTGQTDAQGRARATVVWNAEQGFARSVNAVVSVTDVNRQSWEASARALLHPAQVYVGLKSEQNFVKRGDDWEMLTRVVALDGQPVEGRPVEVVLYLASNPWSFDVETAQEVARCATRGAAGDERCVFKKLAAGAYRAVATVQDEAGRSSVSQLGVWVAGRDTRGVERVEEQQLVLIPGQESYRPGEVAEVMVSAPFYPMDAQVALRRNGRYQTQQVRLTEEDPVIRVPIDDAMTPGVHLVVQSVGAAASAAPDAFARGELALQVEPVERRLTLAIEPTAPAVEPGSVLGVDVVVTDHQGKAVADTNVLLFAVDEAVLALSNYELRDPLSVFYAQQGAGVYDHRTRRWLVKPPQRDEGQPVEEAEAAMLDNLAEGAPMGANMGMRGGGEMRMARKAMAAAPAGDQASPASTPIAVREVFDALAFFDGELVTDENGRVRVERELPDSLTRYRLMAVAVDGERRFGRGESQVVARLPLMVRPSAPRFLNVGDRFEFPVVLHNQTDQARTVDLALRAVGALKWLESPGRRVEVPAGQRVEVRWRAEATSAGEARVQVAAVSGSFADAELVTLPVLTPATAEAFATYGSLAEEDVVGEQVQVPQEAFAQYGGLEFSASSTQLQALTDAFIYLTTYRYACSEQLASRLLSVLALYDVLEAFDAEGLPSPEELKAAQQEWVDAILLAQRGDGGFGFWKGSTTSWPFVSVHATHALWMAKQAGLEVPDYALQRARAYLQQIDRHMSEDAPRVRATVQAYATSVLAKMGVAGDRELDAVVTRYGLEELPLEAMGWLLPMARGTQWEARFVQRLTNNAQESAATAEFQDTYAAGAYRVLYSGRRTDAVVLDGLMQVNPQHPLVEKVMRGLLAHRTRGRWSNTQENVFVILAMRRYFDTFEATRPEFVARAWVGEAHFAEHRFEGRTGVCYNARVPMSYLQEQEAEVLPVVIERQGQGRMYYRLGVRYAPRNLDLPASSEGMEVERVYEAIDHPDDVRRAEDGAWEIRAGARVRVTLTMSLPARRYHVALVDWLPAGLEAINTNLAVSQVEPGLEGGSATRPGFWWWSWRWYEHQNTRDERVEAFASLVNPGVHTFNYVARATTPGSFVAPPARAEEMYHPETFGRSATERVRVMAEPAE</sequence>
<evidence type="ECO:0008006" key="8">
    <source>
        <dbReference type="Google" id="ProtNLM"/>
    </source>
</evidence>
<evidence type="ECO:0000313" key="6">
    <source>
        <dbReference type="EMBL" id="RAL21513.1"/>
    </source>
</evidence>
<feature type="domain" description="Alpha-2-macroglobulin" evidence="5">
    <location>
        <begin position="1282"/>
        <end position="1372"/>
    </location>
</feature>
<dbReference type="InterPro" id="IPR011625">
    <property type="entry name" value="A2M_N_BRD"/>
</dbReference>
<evidence type="ECO:0000256" key="1">
    <source>
        <dbReference type="ARBA" id="ARBA00010556"/>
    </source>
</evidence>
<dbReference type="InterPro" id="IPR008930">
    <property type="entry name" value="Terpenoid_cyclase/PrenylTrfase"/>
</dbReference>
<dbReference type="SUPFAM" id="SSF48239">
    <property type="entry name" value="Terpenoid cyclases/Protein prenyltransferases"/>
    <property type="match status" value="1"/>
</dbReference>
<dbReference type="OrthoDB" id="9767116at2"/>
<dbReference type="InterPro" id="IPR001599">
    <property type="entry name" value="Macroglobln_a2"/>
</dbReference>
<dbReference type="Gene3D" id="2.60.40.1930">
    <property type="match status" value="1"/>
</dbReference>
<dbReference type="SMART" id="SM01359">
    <property type="entry name" value="A2M_N_2"/>
    <property type="match status" value="1"/>
</dbReference>
<dbReference type="Pfam" id="PF01835">
    <property type="entry name" value="MG2"/>
    <property type="match status" value="1"/>
</dbReference>
<dbReference type="CDD" id="cd02891">
    <property type="entry name" value="A2M_like"/>
    <property type="match status" value="1"/>
</dbReference>
<gene>
    <name evidence="6" type="ORF">DL240_11665</name>
</gene>
<dbReference type="Pfam" id="PF00207">
    <property type="entry name" value="A2M"/>
    <property type="match status" value="1"/>
</dbReference>
<dbReference type="Gene3D" id="1.50.10.20">
    <property type="match status" value="1"/>
</dbReference>
<accession>A0A328C5W2</accession>
<dbReference type="InterPro" id="IPR002890">
    <property type="entry name" value="MG2"/>
</dbReference>
<evidence type="ECO:0000256" key="3">
    <source>
        <dbReference type="SAM" id="SignalP"/>
    </source>
</evidence>
<reference evidence="6 7" key="1">
    <citation type="submission" date="2018-05" db="EMBL/GenBank/DDBJ databases">
        <title>Lujinxingia marina gen. nov. sp. nov., a new facultative anaerobic member of the class Deltaproteobacteria, and proposal of Lujinxingaceae fam. nov.</title>
        <authorList>
            <person name="Li C.-M."/>
        </authorList>
    </citation>
    <scope>NUCLEOTIDE SEQUENCE [LARGE SCALE GENOMIC DNA]</scope>
    <source>
        <strain evidence="6 7">B210</strain>
    </source>
</reference>
<dbReference type="PANTHER" id="PTHR40094">
    <property type="entry name" value="ALPHA-2-MACROGLOBULIN HOMOLOG"/>
    <property type="match status" value="1"/>
</dbReference>
<protein>
    <recommendedName>
        <fullName evidence="8">Alpha-2-macroglobulin</fullName>
    </recommendedName>
</protein>
<dbReference type="Gene3D" id="2.60.40.3710">
    <property type="match status" value="1"/>
</dbReference>
<evidence type="ECO:0000313" key="7">
    <source>
        <dbReference type="Proteomes" id="UP000249169"/>
    </source>
</evidence>
<dbReference type="PANTHER" id="PTHR40094:SF1">
    <property type="entry name" value="UBIQUITIN DOMAIN-CONTAINING PROTEIN"/>
    <property type="match status" value="1"/>
</dbReference>
<feature type="chain" id="PRO_5016339231" description="Alpha-2-macroglobulin" evidence="3">
    <location>
        <begin position="28"/>
        <end position="1990"/>
    </location>
</feature>
<evidence type="ECO:0000259" key="4">
    <source>
        <dbReference type="SMART" id="SM01359"/>
    </source>
</evidence>
<comment type="caution">
    <text evidence="6">The sequence shown here is derived from an EMBL/GenBank/DDBJ whole genome shotgun (WGS) entry which is preliminary data.</text>
</comment>
<dbReference type="InterPro" id="IPR041246">
    <property type="entry name" value="Bact_MG10"/>
</dbReference>
<comment type="similarity">
    <text evidence="1">Belongs to the protease inhibitor I39 (alpha-2-macroglobulin) family. Bacterial alpha-2-macroglobulin subfamily.</text>
</comment>
<dbReference type="Pfam" id="PF17973">
    <property type="entry name" value="bMG10"/>
    <property type="match status" value="1"/>
</dbReference>
<dbReference type="RefSeq" id="WP_111730078.1">
    <property type="nucleotide sequence ID" value="NZ_QHKO01000005.1"/>
</dbReference>
<feature type="region of interest" description="Disordered" evidence="2">
    <location>
        <begin position="95"/>
        <end position="115"/>
    </location>
</feature>
<keyword evidence="3" id="KW-0732">Signal</keyword>
<dbReference type="Pfam" id="PF07703">
    <property type="entry name" value="A2M_BRD"/>
    <property type="match status" value="1"/>
</dbReference>
<dbReference type="GO" id="GO:0004866">
    <property type="term" value="F:endopeptidase inhibitor activity"/>
    <property type="evidence" value="ECO:0007669"/>
    <property type="project" value="InterPro"/>
</dbReference>
<dbReference type="EMBL" id="QHKO01000005">
    <property type="protein sequence ID" value="RAL21513.1"/>
    <property type="molecule type" value="Genomic_DNA"/>
</dbReference>
<feature type="signal peptide" evidence="3">
    <location>
        <begin position="1"/>
        <end position="27"/>
    </location>
</feature>
<name>A0A328C5W2_9DELT</name>
<dbReference type="PROSITE" id="PS51257">
    <property type="entry name" value="PROKAR_LIPOPROTEIN"/>
    <property type="match status" value="1"/>
</dbReference>
<evidence type="ECO:0000259" key="5">
    <source>
        <dbReference type="SMART" id="SM01360"/>
    </source>
</evidence>
<dbReference type="SMART" id="SM01360">
    <property type="entry name" value="A2M"/>
    <property type="match status" value="1"/>
</dbReference>
<dbReference type="Proteomes" id="UP000249169">
    <property type="component" value="Unassembled WGS sequence"/>
</dbReference>
<evidence type="ECO:0000256" key="2">
    <source>
        <dbReference type="SAM" id="MobiDB-lite"/>
    </source>
</evidence>
<organism evidence="6 7">
    <name type="scientific">Lujinxingia litoralis</name>
    <dbReference type="NCBI Taxonomy" id="2211119"/>
    <lineage>
        <taxon>Bacteria</taxon>
        <taxon>Deltaproteobacteria</taxon>
        <taxon>Bradymonadales</taxon>
        <taxon>Lujinxingiaceae</taxon>
        <taxon>Lujinxingia</taxon>
    </lineage>
</organism>
<dbReference type="InterPro" id="IPR051802">
    <property type="entry name" value="YfhM-like"/>
</dbReference>
<keyword evidence="7" id="KW-1185">Reference proteome</keyword>
<proteinExistence type="inferred from homology"/>